<dbReference type="GO" id="GO:0006338">
    <property type="term" value="P:chromatin remodeling"/>
    <property type="evidence" value="ECO:0007669"/>
    <property type="project" value="InterPro"/>
</dbReference>
<dbReference type="EMBL" id="CASHTH010002839">
    <property type="protein sequence ID" value="CAI8036004.1"/>
    <property type="molecule type" value="Genomic_DNA"/>
</dbReference>
<organism evidence="7 8">
    <name type="scientific">Geodia barretti</name>
    <name type="common">Barrett's horny sponge</name>
    <dbReference type="NCBI Taxonomy" id="519541"/>
    <lineage>
        <taxon>Eukaryota</taxon>
        <taxon>Metazoa</taxon>
        <taxon>Porifera</taxon>
        <taxon>Demospongiae</taxon>
        <taxon>Heteroscleromorpha</taxon>
        <taxon>Tetractinellida</taxon>
        <taxon>Astrophorina</taxon>
        <taxon>Geodiidae</taxon>
        <taxon>Geodia</taxon>
    </lineage>
</organism>
<dbReference type="SMART" id="SM00993">
    <property type="entry name" value="YL1_C"/>
    <property type="match status" value="1"/>
</dbReference>
<dbReference type="GO" id="GO:0031011">
    <property type="term" value="C:Ino80 complex"/>
    <property type="evidence" value="ECO:0007669"/>
    <property type="project" value="InterPro"/>
</dbReference>
<dbReference type="AlphaFoldDB" id="A0AA35SUN5"/>
<name>A0AA35SUN5_GEOBA</name>
<dbReference type="PANTHER" id="PTHR31200">
    <property type="entry name" value="INO80 COMPLEX SUBUNIT C"/>
    <property type="match status" value="1"/>
</dbReference>
<evidence type="ECO:0000256" key="2">
    <source>
        <dbReference type="ARBA" id="ARBA00023015"/>
    </source>
</evidence>
<dbReference type="Pfam" id="PF08265">
    <property type="entry name" value="YL1_C"/>
    <property type="match status" value="1"/>
</dbReference>
<evidence type="ECO:0000256" key="4">
    <source>
        <dbReference type="ARBA" id="ARBA00023242"/>
    </source>
</evidence>
<evidence type="ECO:0000313" key="7">
    <source>
        <dbReference type="EMBL" id="CAI8036004.1"/>
    </source>
</evidence>
<feature type="region of interest" description="Disordered" evidence="5">
    <location>
        <begin position="1"/>
        <end position="116"/>
    </location>
</feature>
<keyword evidence="3" id="KW-0804">Transcription</keyword>
<feature type="compositionally biased region" description="Basic residues" evidence="5">
    <location>
        <begin position="48"/>
        <end position="58"/>
    </location>
</feature>
<evidence type="ECO:0000256" key="3">
    <source>
        <dbReference type="ARBA" id="ARBA00023163"/>
    </source>
</evidence>
<feature type="domain" description="Vps72/YL1 C-terminal" evidence="6">
    <location>
        <begin position="195"/>
        <end position="224"/>
    </location>
</feature>
<keyword evidence="8" id="KW-1185">Reference proteome</keyword>
<evidence type="ECO:0000256" key="5">
    <source>
        <dbReference type="SAM" id="MobiDB-lite"/>
    </source>
</evidence>
<protein>
    <submittedName>
        <fullName evidence="7">INO80 complex subunit C</fullName>
    </submittedName>
</protein>
<dbReference type="InterPro" id="IPR013272">
    <property type="entry name" value="Vps72/YL1_C"/>
</dbReference>
<dbReference type="Proteomes" id="UP001174909">
    <property type="component" value="Unassembled WGS sequence"/>
</dbReference>
<evidence type="ECO:0000256" key="1">
    <source>
        <dbReference type="ARBA" id="ARBA00004123"/>
    </source>
</evidence>
<proteinExistence type="predicted"/>
<sequence>MEKRSSRKRSRKASEREEASEEPPAPLAKSRRRNSGGKSVEAVEKTRKGNARSKRKGLRVSFDIVENRLSVGEGEAAGSGEAGCTLTLASSSGDGPPSVAPEPAPQGTKDAGSRKPLTVEIKFKRPDFTFSFLAGKKRSWRSYKQVLAAERCLQWRPTDPTSSENGGIHHSLNVTSDPHTVSSLDAPPPLKPAKKYSDLSGLVGKYRDPLSGLLFHSSEEFRTIRSLPPDIVTGYLALRGKLPIM</sequence>
<feature type="compositionally biased region" description="Basic residues" evidence="5">
    <location>
        <begin position="1"/>
        <end position="11"/>
    </location>
</feature>
<gene>
    <name evidence="7" type="ORF">GBAR_LOCUS20200</name>
</gene>
<reference evidence="7" key="1">
    <citation type="submission" date="2023-03" db="EMBL/GenBank/DDBJ databases">
        <authorList>
            <person name="Steffen K."/>
            <person name="Cardenas P."/>
        </authorList>
    </citation>
    <scope>NUCLEOTIDE SEQUENCE</scope>
</reference>
<comment type="caution">
    <text evidence="7">The sequence shown here is derived from an EMBL/GenBank/DDBJ whole genome shotgun (WGS) entry which is preliminary data.</text>
</comment>
<dbReference type="PANTHER" id="PTHR31200:SF1">
    <property type="entry name" value="INO80 COMPLEX SUBUNIT C"/>
    <property type="match status" value="1"/>
</dbReference>
<comment type="subcellular location">
    <subcellularLocation>
        <location evidence="1">Nucleus</location>
    </subcellularLocation>
</comment>
<evidence type="ECO:0000259" key="6">
    <source>
        <dbReference type="SMART" id="SM00993"/>
    </source>
</evidence>
<accession>A0AA35SUN5</accession>
<evidence type="ECO:0000313" key="8">
    <source>
        <dbReference type="Proteomes" id="UP001174909"/>
    </source>
</evidence>
<keyword evidence="4" id="KW-0539">Nucleus</keyword>
<keyword evidence="2" id="KW-0805">Transcription regulation</keyword>
<dbReference type="InterPro" id="IPR029525">
    <property type="entry name" value="INO80C/Ies6"/>
</dbReference>